<feature type="region of interest" description="Disordered" evidence="1">
    <location>
        <begin position="547"/>
        <end position="586"/>
    </location>
</feature>
<comment type="caution">
    <text evidence="2">The sequence shown here is derived from an EMBL/GenBank/DDBJ whole genome shotgun (WGS) entry which is preliminary data.</text>
</comment>
<feature type="region of interest" description="Disordered" evidence="1">
    <location>
        <begin position="211"/>
        <end position="292"/>
    </location>
</feature>
<feature type="region of interest" description="Disordered" evidence="1">
    <location>
        <begin position="670"/>
        <end position="698"/>
    </location>
</feature>
<dbReference type="AlphaFoldDB" id="A0A8H7ITK4"/>
<feature type="region of interest" description="Disordered" evidence="1">
    <location>
        <begin position="91"/>
        <end position="110"/>
    </location>
</feature>
<name>A0A8H7ITK4_9PLEO</name>
<feature type="compositionally biased region" description="Polar residues" evidence="1">
    <location>
        <begin position="684"/>
        <end position="693"/>
    </location>
</feature>
<feature type="compositionally biased region" description="Polar residues" evidence="1">
    <location>
        <begin position="1"/>
        <end position="10"/>
    </location>
</feature>
<feature type="compositionally biased region" description="Low complexity" evidence="1">
    <location>
        <begin position="375"/>
        <end position="404"/>
    </location>
</feature>
<dbReference type="EMBL" id="RZGK01000023">
    <property type="protein sequence ID" value="KAF9690674.1"/>
    <property type="molecule type" value="Genomic_DNA"/>
</dbReference>
<reference evidence="2" key="2">
    <citation type="submission" date="2020-09" db="EMBL/GenBank/DDBJ databases">
        <title>Reference genome assembly for Australian Ascochyta lentis isolate Al4.</title>
        <authorList>
            <person name="Lee R.C."/>
            <person name="Farfan-Caceres L.M."/>
            <person name="Debler J.W."/>
            <person name="Williams A.H."/>
            <person name="Henares B.M."/>
        </authorList>
    </citation>
    <scope>NUCLEOTIDE SEQUENCE</scope>
    <source>
        <strain evidence="2">Al4</strain>
    </source>
</reference>
<protein>
    <submittedName>
        <fullName evidence="2">Uncharacterized protein</fullName>
    </submittedName>
</protein>
<feature type="compositionally biased region" description="Low complexity" evidence="1">
    <location>
        <begin position="91"/>
        <end position="102"/>
    </location>
</feature>
<feature type="compositionally biased region" description="Basic residues" evidence="1">
    <location>
        <begin position="672"/>
        <end position="683"/>
    </location>
</feature>
<sequence length="877" mass="93696">MATLSPSKARTTLGCGPTPVGHRQQSPHRAALTPRSVLSESGVPNSSHASPHTTSTSAMQALHALNSSDAREEMLRSAAGDLAQHAQHVVASTTSTSAQTCDSDAEGSSEASIDIITEREHMQYSDVKSASPRKPLPAQWLPATALSTFSIVQRVETHEDTKTLASGFPVERKPIQLSRVPVDPSTAHLDGASFLTKEALDAVDANLAPSTLRRSPSKIQSSPVKAPWNSPAASPKVGNLRRSAGSPTKPSPPRTKHLNTHVAADHKRAPSSVASTGATSFHTAHGSPVRSVALSQTSFSSTEDYTDDVNYESPNSMANIELEQMESLDGKFKVSPARAGTILRTRASRPELSINIPSSNAMFDTEQLSASTLASVSSTEVGTGKGLSPISPSRSSRIPRMSLSKGSSARAPTLSSTLKQTKSTQTLRSPKPAKRIDELDHSIAPKTSEARLLRQVRTLDSSGATPILLDRKIRDYSVPASVADVATTVATSHLQDTTLGPRQAHQPTHSSSMLSRATSTSTIRAPRAVDDPASADSAVIYSRKKPFDMGISNSSDADDEYDDSPVSVPGSGDGKQNTSAVRDRSAEYRPSICRATGGERSMKSSMASDLRATATEFVPGSRDVGDGTTGQPAPATELPDMYALDGYGIPWFYHMYPVPVLCPPVWSNGRSKSPRKFRHKKQRSLVSSPIENRSAQDEILPSIETQTTAGPSEGAHVVQSVAESNAMPEAVATTYVKPSNGPFATQFDMVARQTALQDSTNITRRIPEVDLTTIRNVPTYDTLHGQSHNTVPFRRRNHRQAGNGLYGGRGSVGVPLYATVPFPDAVPPMGRRAECHSRDPQVYFDHTTSTRACGTIEVERAAEYGGDQLCNTCAPDH</sequence>
<dbReference type="OrthoDB" id="3795043at2759"/>
<organism evidence="2 3">
    <name type="scientific">Ascochyta lentis</name>
    <dbReference type="NCBI Taxonomy" id="205686"/>
    <lineage>
        <taxon>Eukaryota</taxon>
        <taxon>Fungi</taxon>
        <taxon>Dikarya</taxon>
        <taxon>Ascomycota</taxon>
        <taxon>Pezizomycotina</taxon>
        <taxon>Dothideomycetes</taxon>
        <taxon>Pleosporomycetidae</taxon>
        <taxon>Pleosporales</taxon>
        <taxon>Pleosporineae</taxon>
        <taxon>Didymellaceae</taxon>
        <taxon>Ascochyta</taxon>
    </lineage>
</organism>
<feature type="compositionally biased region" description="Low complexity" evidence="1">
    <location>
        <begin position="46"/>
        <end position="56"/>
    </location>
</feature>
<feature type="compositionally biased region" description="Polar residues" evidence="1">
    <location>
        <begin position="211"/>
        <end position="223"/>
    </location>
</feature>
<feature type="compositionally biased region" description="Low complexity" evidence="1">
    <location>
        <begin position="413"/>
        <end position="427"/>
    </location>
</feature>
<gene>
    <name evidence="2" type="ORF">EKO04_011534</name>
</gene>
<feature type="compositionally biased region" description="Polar residues" evidence="1">
    <location>
        <begin position="272"/>
        <end position="282"/>
    </location>
</feature>
<feature type="region of interest" description="Disordered" evidence="1">
    <location>
        <begin position="1"/>
        <end position="56"/>
    </location>
</feature>
<feature type="region of interest" description="Disordered" evidence="1">
    <location>
        <begin position="375"/>
        <end position="441"/>
    </location>
</feature>
<proteinExistence type="predicted"/>
<evidence type="ECO:0000313" key="2">
    <source>
        <dbReference type="EMBL" id="KAF9690674.1"/>
    </source>
</evidence>
<dbReference type="Proteomes" id="UP000651452">
    <property type="component" value="Unassembled WGS sequence"/>
</dbReference>
<evidence type="ECO:0000313" key="3">
    <source>
        <dbReference type="Proteomes" id="UP000651452"/>
    </source>
</evidence>
<keyword evidence="3" id="KW-1185">Reference proteome</keyword>
<feature type="region of interest" description="Disordered" evidence="1">
    <location>
        <begin position="494"/>
        <end position="535"/>
    </location>
</feature>
<accession>A0A8H7ITK4</accession>
<evidence type="ECO:0000256" key="1">
    <source>
        <dbReference type="SAM" id="MobiDB-lite"/>
    </source>
</evidence>
<reference evidence="2" key="1">
    <citation type="submission" date="2018-12" db="EMBL/GenBank/DDBJ databases">
        <authorList>
            <person name="Syme R.A."/>
            <person name="Farfan-Caceres L."/>
            <person name="Lichtenzveig J."/>
        </authorList>
    </citation>
    <scope>NUCLEOTIDE SEQUENCE</scope>
    <source>
        <strain evidence="2">Al4</strain>
    </source>
</reference>
<feature type="compositionally biased region" description="Polar residues" evidence="1">
    <location>
        <begin position="36"/>
        <end position="45"/>
    </location>
</feature>
<feature type="compositionally biased region" description="Low complexity" evidence="1">
    <location>
        <begin position="508"/>
        <end position="535"/>
    </location>
</feature>